<comment type="caution">
    <text evidence="1">The sequence shown here is derived from an EMBL/GenBank/DDBJ whole genome shotgun (WGS) entry which is preliminary data.</text>
</comment>
<evidence type="ECO:0000313" key="1">
    <source>
        <dbReference type="EMBL" id="RQT22067.1"/>
    </source>
</evidence>
<evidence type="ECO:0000313" key="2">
    <source>
        <dbReference type="Proteomes" id="UP000269271"/>
    </source>
</evidence>
<organism evidence="1 2">
    <name type="scientific">Burkholderia contaminans</name>
    <dbReference type="NCBI Taxonomy" id="488447"/>
    <lineage>
        <taxon>Bacteria</taxon>
        <taxon>Pseudomonadati</taxon>
        <taxon>Pseudomonadota</taxon>
        <taxon>Betaproteobacteria</taxon>
        <taxon>Burkholderiales</taxon>
        <taxon>Burkholderiaceae</taxon>
        <taxon>Burkholderia</taxon>
        <taxon>Burkholderia cepacia complex</taxon>
    </lineage>
</organism>
<proteinExistence type="predicted"/>
<protein>
    <submittedName>
        <fullName evidence="1">DUF3717 domain-containing protein</fullName>
    </submittedName>
</protein>
<dbReference type="EMBL" id="QTQX01000022">
    <property type="protein sequence ID" value="RQT22067.1"/>
    <property type="molecule type" value="Genomic_DNA"/>
</dbReference>
<dbReference type="RefSeq" id="WP_124619242.1">
    <property type="nucleotide sequence ID" value="NZ_QTQX01000022.1"/>
</dbReference>
<dbReference type="Proteomes" id="UP000269271">
    <property type="component" value="Unassembled WGS sequence"/>
</dbReference>
<dbReference type="Pfam" id="PF12512">
    <property type="entry name" value="DUF3717"/>
    <property type="match status" value="1"/>
</dbReference>
<dbReference type="AlphaFoldDB" id="A0A3N8QE35"/>
<accession>A0A3N8QE35</accession>
<reference evidence="1 2" key="1">
    <citation type="submission" date="2018-08" db="EMBL/GenBank/DDBJ databases">
        <title>Comparative analysis of Burkholderia isolates from Puerto Rico.</title>
        <authorList>
            <person name="Hall C."/>
            <person name="Sahl J."/>
            <person name="Wagner D."/>
        </authorList>
    </citation>
    <scope>NUCLEOTIDE SEQUENCE [LARGE SCALE GENOMIC DNA]</scope>
    <source>
        <strain evidence="1 2">Bp9001</strain>
    </source>
</reference>
<sequence>MNSTTHVSIEQLERAINIWRSRRPSGDGDPILCREARILADPYALMIFHGATEIDAANLSDDQRAAYNGAFAHS</sequence>
<gene>
    <name evidence="1" type="ORF">DF037_28540</name>
</gene>
<name>A0A3N8QE35_9BURK</name>
<dbReference type="InterPro" id="IPR022191">
    <property type="entry name" value="DUF3717"/>
</dbReference>